<feature type="transmembrane region" description="Helical" evidence="1">
    <location>
        <begin position="41"/>
        <end position="60"/>
    </location>
</feature>
<dbReference type="RefSeq" id="WP_198734177.1">
    <property type="nucleotide sequence ID" value="NZ_JAEINH010000009.1"/>
</dbReference>
<keyword evidence="1" id="KW-1133">Transmembrane helix</keyword>
<gene>
    <name evidence="2" type="ORF">JAV76_11355</name>
</gene>
<keyword evidence="3" id="KW-1185">Reference proteome</keyword>
<protein>
    <submittedName>
        <fullName evidence="2">Uncharacterized protein</fullName>
    </submittedName>
</protein>
<sequence length="159" mass="16718">MTPDGTGPRTSHPADARRRGLLARADAAGHRPAVGTSATEGRLVITIGALTFAFLAVTFQLTSLEWGGLIGAAATLVLLAALPFLARARRDHERVHPRGYRRRWAAAAVWAVVVAGLGAYLWRSGLVDVAAPVWLTTAVALAAVAPLLALGAWLVRSAR</sequence>
<feature type="transmembrane region" description="Helical" evidence="1">
    <location>
        <begin position="134"/>
        <end position="155"/>
    </location>
</feature>
<evidence type="ECO:0000256" key="1">
    <source>
        <dbReference type="SAM" id="Phobius"/>
    </source>
</evidence>
<reference evidence="2" key="1">
    <citation type="submission" date="2020-12" db="EMBL/GenBank/DDBJ databases">
        <title>Sanguibacter suaedae sp. nov., isolated from Suaeda aralocaspica.</title>
        <authorList>
            <person name="Ma Q."/>
        </authorList>
    </citation>
    <scope>NUCLEOTIDE SEQUENCE</scope>
    <source>
        <strain evidence="2">YZGR15</strain>
    </source>
</reference>
<accession>A0A934IBF7</accession>
<name>A0A934IBF7_9MICO</name>
<evidence type="ECO:0000313" key="2">
    <source>
        <dbReference type="EMBL" id="MBI9115610.1"/>
    </source>
</evidence>
<keyword evidence="1" id="KW-0472">Membrane</keyword>
<proteinExistence type="predicted"/>
<dbReference type="AlphaFoldDB" id="A0A934IBF7"/>
<keyword evidence="1" id="KW-0812">Transmembrane</keyword>
<feature type="transmembrane region" description="Helical" evidence="1">
    <location>
        <begin position="104"/>
        <end position="122"/>
    </location>
</feature>
<feature type="transmembrane region" description="Helical" evidence="1">
    <location>
        <begin position="66"/>
        <end position="84"/>
    </location>
</feature>
<dbReference type="EMBL" id="JAEINH010000009">
    <property type="protein sequence ID" value="MBI9115610.1"/>
    <property type="molecule type" value="Genomic_DNA"/>
</dbReference>
<organism evidence="2 3">
    <name type="scientific">Sanguibacter suaedae</name>
    <dbReference type="NCBI Taxonomy" id="2795737"/>
    <lineage>
        <taxon>Bacteria</taxon>
        <taxon>Bacillati</taxon>
        <taxon>Actinomycetota</taxon>
        <taxon>Actinomycetes</taxon>
        <taxon>Micrococcales</taxon>
        <taxon>Sanguibacteraceae</taxon>
        <taxon>Sanguibacter</taxon>
    </lineage>
</organism>
<dbReference type="Proteomes" id="UP000602087">
    <property type="component" value="Unassembled WGS sequence"/>
</dbReference>
<comment type="caution">
    <text evidence="2">The sequence shown here is derived from an EMBL/GenBank/DDBJ whole genome shotgun (WGS) entry which is preliminary data.</text>
</comment>
<evidence type="ECO:0000313" key="3">
    <source>
        <dbReference type="Proteomes" id="UP000602087"/>
    </source>
</evidence>